<evidence type="ECO:0000256" key="4">
    <source>
        <dbReference type="ARBA" id="ARBA00023157"/>
    </source>
</evidence>
<dbReference type="Gene3D" id="3.20.20.40">
    <property type="entry name" value="1, 4-beta cellobiohydrolase"/>
    <property type="match status" value="1"/>
</dbReference>
<feature type="binding site" evidence="9">
    <location>
        <position position="293"/>
    </location>
    <ligand>
        <name>substrate</name>
    </ligand>
</feature>
<feature type="binding site" evidence="9">
    <location>
        <position position="197"/>
    </location>
    <ligand>
        <name>substrate</name>
    </ligand>
</feature>
<comment type="caution">
    <text evidence="13">The sequence shown here is derived from an EMBL/GenBank/DDBJ whole genome shotgun (WGS) entry which is preliminary data.</text>
</comment>
<evidence type="ECO:0000256" key="10">
    <source>
        <dbReference type="PROSITE-ProRule" id="PRU10057"/>
    </source>
</evidence>
<evidence type="ECO:0000256" key="8">
    <source>
        <dbReference type="PIRSR" id="PIRSR001100-1"/>
    </source>
</evidence>
<keyword evidence="7 11" id="KW-0624">Polysaccharide degradation</keyword>
<dbReference type="PRINTS" id="PR00733">
    <property type="entry name" value="GLHYDRLASE6"/>
</dbReference>
<dbReference type="RefSeq" id="WP_271315324.1">
    <property type="nucleotide sequence ID" value="NZ_JAAGKO020000017.1"/>
</dbReference>
<dbReference type="GO" id="GO:0030245">
    <property type="term" value="P:cellulose catabolic process"/>
    <property type="evidence" value="ECO:0007669"/>
    <property type="project" value="UniProtKB-KW"/>
</dbReference>
<feature type="binding site" evidence="9">
    <location>
        <position position="268"/>
    </location>
    <ligand>
        <name>substrate</name>
    </ligand>
</feature>
<keyword evidence="2 11" id="KW-0378">Hydrolase</keyword>
<evidence type="ECO:0000256" key="3">
    <source>
        <dbReference type="ARBA" id="ARBA00023001"/>
    </source>
</evidence>
<organism evidence="13">
    <name type="scientific">Streptantibioticus silvisoli</name>
    <dbReference type="NCBI Taxonomy" id="2705255"/>
    <lineage>
        <taxon>Bacteria</taxon>
        <taxon>Bacillati</taxon>
        <taxon>Actinomycetota</taxon>
        <taxon>Actinomycetes</taxon>
        <taxon>Kitasatosporales</taxon>
        <taxon>Streptomycetaceae</taxon>
        <taxon>Streptantibioticus</taxon>
    </lineage>
</organism>
<dbReference type="GO" id="GO:0004553">
    <property type="term" value="F:hydrolase activity, hydrolyzing O-glycosyl compounds"/>
    <property type="evidence" value="ECO:0007669"/>
    <property type="project" value="InterPro"/>
</dbReference>
<dbReference type="PROSITE" id="PS00656">
    <property type="entry name" value="GLYCOSYL_HYDROL_F6_2"/>
    <property type="match status" value="1"/>
</dbReference>
<evidence type="ECO:0000256" key="5">
    <source>
        <dbReference type="ARBA" id="ARBA00023277"/>
    </source>
</evidence>
<dbReference type="EC" id="3.2.1.-" evidence="11"/>
<evidence type="ECO:0000256" key="9">
    <source>
        <dbReference type="PIRSR" id="PIRSR001100-2"/>
    </source>
</evidence>
<dbReference type="InterPro" id="IPR001524">
    <property type="entry name" value="Glyco_hydro_6_CS"/>
</dbReference>
<feature type="binding site" evidence="9">
    <location>
        <position position="76"/>
    </location>
    <ligand>
        <name>substrate</name>
    </ligand>
</feature>
<dbReference type="PANTHER" id="PTHR34876">
    <property type="match status" value="1"/>
</dbReference>
<evidence type="ECO:0000313" key="12">
    <source>
        <dbReference type="EMBL" id="MDI5963796.1"/>
    </source>
</evidence>
<evidence type="ECO:0000256" key="2">
    <source>
        <dbReference type="ARBA" id="ARBA00022801"/>
    </source>
</evidence>
<feature type="signal peptide" evidence="11">
    <location>
        <begin position="1"/>
        <end position="29"/>
    </location>
</feature>
<feature type="chain" id="PRO_5041515709" description="Glucanase" evidence="11">
    <location>
        <begin position="30"/>
        <end position="325"/>
    </location>
</feature>
<comment type="similarity">
    <text evidence="11">Belongs to the glycosyl hydrolase family 6.</text>
</comment>
<name>A0AA90K078_9ACTN</name>
<keyword evidence="14" id="KW-1185">Reference proteome</keyword>
<proteinExistence type="inferred from homology"/>
<dbReference type="InterPro" id="IPR016288">
    <property type="entry name" value="Beta_cellobiohydrolase"/>
</dbReference>
<dbReference type="Proteomes" id="UP001156398">
    <property type="component" value="Unassembled WGS sequence"/>
</dbReference>
<dbReference type="PIRSF" id="PIRSF001100">
    <property type="entry name" value="Beta_cellobiohydrolase"/>
    <property type="match status" value="1"/>
</dbReference>
<keyword evidence="1 11" id="KW-0732">Signal</keyword>
<feature type="binding site" evidence="9">
    <location>
        <position position="297"/>
    </location>
    <ligand>
        <name>substrate</name>
    </ligand>
</feature>
<evidence type="ECO:0000256" key="6">
    <source>
        <dbReference type="ARBA" id="ARBA00023295"/>
    </source>
</evidence>
<reference evidence="13 14" key="1">
    <citation type="submission" date="2023-05" db="EMBL/GenBank/DDBJ databases">
        <title>Streptantibioticus silvisoli sp. nov., acidotolerant actinomycetes 1 from pine litter.</title>
        <authorList>
            <person name="Swiecimska M."/>
            <person name="Golinska P."/>
            <person name="Sangal V."/>
            <person name="Wachnowicz B."/>
            <person name="Goodfellow M."/>
        </authorList>
    </citation>
    <scope>NUCLEOTIDE SEQUENCE</scope>
    <source>
        <strain evidence="13">SL13</strain>
        <strain evidence="12 14">SL54</strain>
    </source>
</reference>
<protein>
    <recommendedName>
        <fullName evidence="11">Glucanase</fullName>
        <ecNumber evidence="11">3.2.1.-</ecNumber>
    </recommendedName>
</protein>
<evidence type="ECO:0000313" key="14">
    <source>
        <dbReference type="Proteomes" id="UP001156398"/>
    </source>
</evidence>
<dbReference type="Pfam" id="PF01341">
    <property type="entry name" value="Glyco_hydro_6"/>
    <property type="match status" value="1"/>
</dbReference>
<dbReference type="SUPFAM" id="SSF51989">
    <property type="entry name" value="Glycosyl hydrolases family 6, cellulases"/>
    <property type="match status" value="1"/>
</dbReference>
<dbReference type="AlphaFoldDB" id="A0AA90K078"/>
<keyword evidence="3 11" id="KW-0136">Cellulose degradation</keyword>
<evidence type="ECO:0000313" key="13">
    <source>
        <dbReference type="EMBL" id="MDI5972821.1"/>
    </source>
</evidence>
<feature type="active site" description="Proton acceptor" evidence="8">
    <location>
        <position position="299"/>
    </location>
</feature>
<keyword evidence="4" id="KW-1015">Disulfide bond</keyword>
<dbReference type="InterPro" id="IPR036434">
    <property type="entry name" value="Beta_cellobiohydrolase_sf"/>
</dbReference>
<keyword evidence="6 11" id="KW-0326">Glycosidase</keyword>
<sequence>MRRRLRTLALLTAGGLAAIGLMGAPSAYAAGNPISMTNGFYVDPGNSAAVWAAANPGDGRAAAVASSIGSQPAAKWFASSSGDTGQETGSYVGAAAANDKLPVLVAYNIPDRDVCAGQSAGGAASDAAYDTWIGAFAGGIAARPALVILEPDALADESCMNASQISDRDGLLQNAITQFTNQAPNSWVYLDAGNPGWIAASTMADDLNAAGLSKAHGFSINVSNFYTTDQSVAYGNAVNADLSSRYGYTKPFVVDTSRNGNGTNGSEWCNPAGRKLGATDQQGGGAEMLLWIKSPGESDGNCGTGPNDPAGQFDPQLAYDLVYGY</sequence>
<feature type="binding site" evidence="9">
    <location>
        <position position="224"/>
    </location>
    <ligand>
        <name>substrate</name>
    </ligand>
</feature>
<keyword evidence="5 11" id="KW-0119">Carbohydrate metabolism</keyword>
<accession>A0AA90K078</accession>
<dbReference type="EMBL" id="JAAGKO020000017">
    <property type="protein sequence ID" value="MDI5963796.1"/>
    <property type="molecule type" value="Genomic_DNA"/>
</dbReference>
<dbReference type="PANTHER" id="PTHR34876:SF4">
    <property type="entry name" value="1,4-BETA-D-GLUCAN CELLOBIOHYDROLASE C-RELATED"/>
    <property type="match status" value="1"/>
</dbReference>
<evidence type="ECO:0000256" key="1">
    <source>
        <dbReference type="ARBA" id="ARBA00022729"/>
    </source>
</evidence>
<gene>
    <name evidence="12" type="ORF">POF43_013900</name>
    <name evidence="13" type="ORF">POF50_026345</name>
</gene>
<evidence type="ECO:0000256" key="11">
    <source>
        <dbReference type="RuleBase" id="RU361186"/>
    </source>
</evidence>
<evidence type="ECO:0000256" key="7">
    <source>
        <dbReference type="ARBA" id="ARBA00023326"/>
    </source>
</evidence>
<feature type="active site" description="Proton donor" evidence="8 10">
    <location>
        <position position="152"/>
    </location>
</feature>
<dbReference type="EMBL" id="JABXJJ020000037">
    <property type="protein sequence ID" value="MDI5972821.1"/>
    <property type="molecule type" value="Genomic_DNA"/>
</dbReference>